<reference evidence="4" key="3">
    <citation type="submission" date="2022-08" db="EMBL/GenBank/DDBJ databases">
        <title>Whole genome sequencing of non-tuberculosis mycobacteria type-strains.</title>
        <authorList>
            <person name="Igarashi Y."/>
            <person name="Osugi A."/>
            <person name="Mitarai S."/>
        </authorList>
    </citation>
    <scope>NUCLEOTIDE SEQUENCE</scope>
    <source>
        <strain evidence="4">JCM 16372</strain>
    </source>
</reference>
<keyword evidence="2" id="KW-0812">Transmembrane</keyword>
<evidence type="ECO:0000313" key="3">
    <source>
        <dbReference type="EMBL" id="MCV7072173.1"/>
    </source>
</evidence>
<sequence>MADDQEVSTANTSEPKVSRVPQKVERTRSPLAPIALLAALVAIGVAVWALLSVPEASSTADRQLTGDPKTRVCDAGQLVAMGVQIQTNVRIGTEPAALEAVAANARLSMLGGGDYLLSQISADTPGDIADAARKFGSELQVIGMNAIAGTDNADPAQADRIKAAESSRNTLGELCAK</sequence>
<gene>
    <name evidence="3" type="ORF">H7H73_19110</name>
    <name evidence="4" type="ORF">MJO55_05190</name>
</gene>
<evidence type="ECO:0008006" key="7">
    <source>
        <dbReference type="Google" id="ProtNLM"/>
    </source>
</evidence>
<evidence type="ECO:0000313" key="4">
    <source>
        <dbReference type="EMBL" id="ULP37828.1"/>
    </source>
</evidence>
<dbReference type="RefSeq" id="WP_043414500.1">
    <property type="nucleotide sequence ID" value="NZ_CP092427.2"/>
</dbReference>
<reference evidence="3" key="2">
    <citation type="journal article" date="2022" name="BMC Genomics">
        <title>Comparative genome analysis of mycobacteria focusing on tRNA and non-coding RNA.</title>
        <authorList>
            <person name="Behra P.R.K."/>
            <person name="Pettersson B.M.F."/>
            <person name="Ramesh M."/>
            <person name="Das S."/>
            <person name="Dasgupta S."/>
            <person name="Kirsebom L.A."/>
        </authorList>
    </citation>
    <scope>NUCLEOTIDE SEQUENCE</scope>
    <source>
        <strain evidence="3">DSM 45406</strain>
    </source>
</reference>
<evidence type="ECO:0000313" key="6">
    <source>
        <dbReference type="Proteomes" id="UP001140272"/>
    </source>
</evidence>
<reference evidence="3" key="1">
    <citation type="submission" date="2020-07" db="EMBL/GenBank/DDBJ databases">
        <authorList>
            <person name="Pettersson B.M.F."/>
            <person name="Behra P.R.K."/>
            <person name="Ramesh M."/>
            <person name="Das S."/>
            <person name="Dasgupta S."/>
            <person name="Kirsebom L.A."/>
        </authorList>
    </citation>
    <scope>NUCLEOTIDE SEQUENCE</scope>
    <source>
        <strain evidence="3">DSM 45406</strain>
    </source>
</reference>
<dbReference type="AlphaFoldDB" id="A0A9X3BHZ7"/>
<evidence type="ECO:0000256" key="1">
    <source>
        <dbReference type="SAM" id="MobiDB-lite"/>
    </source>
</evidence>
<keyword evidence="2" id="KW-1133">Transmembrane helix</keyword>
<feature type="transmembrane region" description="Helical" evidence="2">
    <location>
        <begin position="31"/>
        <end position="51"/>
    </location>
</feature>
<proteinExistence type="predicted"/>
<dbReference type="Proteomes" id="UP001140272">
    <property type="component" value="Unassembled WGS sequence"/>
</dbReference>
<keyword evidence="2" id="KW-0472">Membrane</keyword>
<dbReference type="Proteomes" id="UP001055159">
    <property type="component" value="Chromosome"/>
</dbReference>
<accession>A0A9X3BHZ7</accession>
<evidence type="ECO:0000256" key="2">
    <source>
        <dbReference type="SAM" id="Phobius"/>
    </source>
</evidence>
<organism evidence="3 6">
    <name type="scientific">Mycolicibacterium rufum</name>
    <dbReference type="NCBI Taxonomy" id="318424"/>
    <lineage>
        <taxon>Bacteria</taxon>
        <taxon>Bacillati</taxon>
        <taxon>Actinomycetota</taxon>
        <taxon>Actinomycetes</taxon>
        <taxon>Mycobacteriales</taxon>
        <taxon>Mycobacteriaceae</taxon>
        <taxon>Mycolicibacterium</taxon>
    </lineage>
</organism>
<keyword evidence="5" id="KW-1185">Reference proteome</keyword>
<evidence type="ECO:0000313" key="5">
    <source>
        <dbReference type="Proteomes" id="UP001055159"/>
    </source>
</evidence>
<feature type="region of interest" description="Disordered" evidence="1">
    <location>
        <begin position="1"/>
        <end position="24"/>
    </location>
</feature>
<name>A0A9X3BHZ7_9MYCO</name>
<dbReference type="EMBL" id="CP092427">
    <property type="protein sequence ID" value="ULP37828.1"/>
    <property type="molecule type" value="Genomic_DNA"/>
</dbReference>
<protein>
    <recommendedName>
        <fullName evidence="7">Alanine and proline rich membrane protein</fullName>
    </recommendedName>
</protein>
<dbReference type="EMBL" id="JACKRN010000664">
    <property type="protein sequence ID" value="MCV7072173.1"/>
    <property type="molecule type" value="Genomic_DNA"/>
</dbReference>